<reference evidence="2" key="2">
    <citation type="submission" date="2014-06" db="EMBL/GenBank/DDBJ databases">
        <authorList>
            <person name="Hu T."/>
            <person name="Eisen M.B."/>
            <person name="Thornton K.R."/>
            <person name="Andolfatto P."/>
        </authorList>
    </citation>
    <scope>NUCLEOTIDE SEQUENCE</scope>
    <source>
        <strain evidence="2">W501</strain>
    </source>
</reference>
<dbReference type="EMBL" id="CM002912">
    <property type="protein sequence ID" value="KMY99613.1"/>
    <property type="molecule type" value="Genomic_DNA"/>
</dbReference>
<feature type="non-terminal residue" evidence="2">
    <location>
        <position position="1"/>
    </location>
</feature>
<sequence length="307" mass="34389">IYYCHSGRYLNVKSLNTTIQNSFEAVILFFVDTPGLFHRILKMSEIEWCAEVDELDSEESVEERTPSFAPEDLNDNAILASPSDSGTDTDLLSLSLSTTTVDGSQSSGTEESNLDLDTGLFGLRPVQGTTNLRPHSTLTSSPSGPQLPHGSPPWQVIRRPLRSHREVINRPSGRFERGARLSTSETEEMTRLITEVMRDLVNSRPSPEEVQSNRRNRMRAEGIVRAHARRRLDAGRVRAASLHRTALRQQLIAAEQLISAPNDQELRRANSVSDCSQCSSDEEQDRIDGKDRKPTVPSHLSEWLYPI</sequence>
<reference evidence="2" key="3">
    <citation type="submission" date="2015-04" db="EMBL/GenBank/DDBJ databases">
        <authorList>
            <consortium name="FlyBase"/>
        </authorList>
    </citation>
    <scope>NUCLEOTIDE SEQUENCE</scope>
    <source>
        <strain evidence="2">W501</strain>
    </source>
</reference>
<feature type="region of interest" description="Disordered" evidence="1">
    <location>
        <begin position="268"/>
        <end position="300"/>
    </location>
</feature>
<evidence type="ECO:0000313" key="2">
    <source>
        <dbReference type="EMBL" id="KMY99613.1"/>
    </source>
</evidence>
<proteinExistence type="predicted"/>
<feature type="compositionally biased region" description="Polar residues" evidence="1">
    <location>
        <begin position="270"/>
        <end position="279"/>
    </location>
</feature>
<dbReference type="Proteomes" id="UP000035880">
    <property type="component" value="Chromosome 3L"/>
</dbReference>
<dbReference type="OrthoDB" id="7872878at2759"/>
<accession>A0A0J9RV89</accession>
<name>A0A0J9RV89_DROSI</name>
<dbReference type="AlphaFoldDB" id="A0A0J9RV89"/>
<feature type="compositionally biased region" description="Polar residues" evidence="1">
    <location>
        <begin position="127"/>
        <end position="144"/>
    </location>
</feature>
<reference evidence="2" key="1">
    <citation type="journal article" date="2013" name="Genome Res.">
        <title>A second-generation assembly of the Drosophila simulans genome provides new insights into patterns of lineage-specific divergence.</title>
        <authorList>
            <person name="Hu T.T."/>
            <person name="Eisen M.B."/>
            <person name="Thornton K.R."/>
            <person name="Andolfatto P."/>
        </authorList>
    </citation>
    <scope>NUCLEOTIDE SEQUENCE [LARGE SCALE GENOMIC DNA]</scope>
    <source>
        <strain evidence="2">W501</strain>
    </source>
</reference>
<protein>
    <submittedName>
        <fullName evidence="2">Uncharacterized protein</fullName>
    </submittedName>
</protein>
<feature type="compositionally biased region" description="Low complexity" evidence="1">
    <location>
        <begin position="83"/>
        <end position="104"/>
    </location>
</feature>
<dbReference type="KEGG" id="dsi:Dsimw501_GD12607"/>
<gene>
    <name evidence="2" type="primary">Dsim\GD12607</name>
    <name evidence="2" type="ORF">Dsimw501_GD12607</name>
</gene>
<evidence type="ECO:0000256" key="1">
    <source>
        <dbReference type="SAM" id="MobiDB-lite"/>
    </source>
</evidence>
<organism evidence="2">
    <name type="scientific">Drosophila simulans</name>
    <name type="common">Fruit fly</name>
    <dbReference type="NCBI Taxonomy" id="7240"/>
    <lineage>
        <taxon>Eukaryota</taxon>
        <taxon>Metazoa</taxon>
        <taxon>Ecdysozoa</taxon>
        <taxon>Arthropoda</taxon>
        <taxon>Hexapoda</taxon>
        <taxon>Insecta</taxon>
        <taxon>Pterygota</taxon>
        <taxon>Neoptera</taxon>
        <taxon>Endopterygota</taxon>
        <taxon>Diptera</taxon>
        <taxon>Brachycera</taxon>
        <taxon>Muscomorpha</taxon>
        <taxon>Ephydroidea</taxon>
        <taxon>Drosophilidae</taxon>
        <taxon>Drosophila</taxon>
        <taxon>Sophophora</taxon>
    </lineage>
</organism>
<feature type="region of interest" description="Disordered" evidence="1">
    <location>
        <begin position="56"/>
        <end position="155"/>
    </location>
</feature>